<sequence>MSANSKLGLSVQLVAVYLQNLGIGVKITKFHEESNLIKASLADEHNRVLLNIIGIGIEPTKAMVSLYQNESSLGQSILDYEKDLLMNGMSFPVNIEDFLETRRSQILVAIDSKYKLSPPPRQAPLQETPRQVPLQETPRQESSEPVPVGLKEPPPSVRGSRPPDMPDFEDEYQVHQGPGFPMPQQPLSGYGDSDLYPMGRSNPLMGDPLMTPPAGGMIFDPAQDATRRKKMEDVRNRGPGFMPGTKWDDPFGRPGFGGPGGFGPGGFI</sequence>
<reference evidence="2 3" key="1">
    <citation type="submission" date="2019-01" db="EMBL/GenBank/DDBJ databases">
        <title>Draft Genome Sequencing of Zygosaccharomyces mellis Ca-7.</title>
        <authorList>
            <person name="Shiwa Y."/>
            <person name="Kanesaki Y."/>
            <person name="Ishige T."/>
            <person name="Mura K."/>
            <person name="Hori T."/>
            <person name="Tamura T."/>
        </authorList>
    </citation>
    <scope>NUCLEOTIDE SEQUENCE [LARGE SCALE GENOMIC DNA]</scope>
    <source>
        <strain evidence="2 3">Ca-7</strain>
    </source>
</reference>
<accession>A0A4C2E5P2</accession>
<comment type="caution">
    <text evidence="2">The sequence shown here is derived from an EMBL/GenBank/DDBJ whole genome shotgun (WGS) entry which is preliminary data.</text>
</comment>
<dbReference type="AlphaFoldDB" id="A0A4C2E5P2"/>
<keyword evidence="3" id="KW-1185">Reference proteome</keyword>
<dbReference type="EMBL" id="BIMX01000002">
    <property type="protein sequence ID" value="GCE97682.1"/>
    <property type="molecule type" value="Genomic_DNA"/>
</dbReference>
<protein>
    <recommendedName>
        <fullName evidence="4">PI31 proteasome regulator C-terminal domain-containing protein</fullName>
    </recommendedName>
</protein>
<evidence type="ECO:0000256" key="1">
    <source>
        <dbReference type="SAM" id="MobiDB-lite"/>
    </source>
</evidence>
<feature type="compositionally biased region" description="Gly residues" evidence="1">
    <location>
        <begin position="254"/>
        <end position="268"/>
    </location>
</feature>
<dbReference type="OrthoDB" id="68090at2759"/>
<evidence type="ECO:0000313" key="3">
    <source>
        <dbReference type="Proteomes" id="UP000301737"/>
    </source>
</evidence>
<feature type="region of interest" description="Disordered" evidence="1">
    <location>
        <begin position="117"/>
        <end position="165"/>
    </location>
</feature>
<organism evidence="2 3">
    <name type="scientific">Zygosaccharomyces mellis</name>
    <dbReference type="NCBI Taxonomy" id="42258"/>
    <lineage>
        <taxon>Eukaryota</taxon>
        <taxon>Fungi</taxon>
        <taxon>Dikarya</taxon>
        <taxon>Ascomycota</taxon>
        <taxon>Saccharomycotina</taxon>
        <taxon>Saccharomycetes</taxon>
        <taxon>Saccharomycetales</taxon>
        <taxon>Saccharomycetaceae</taxon>
        <taxon>Zygosaccharomyces</taxon>
    </lineage>
</organism>
<name>A0A4C2E5P2_9SACH</name>
<evidence type="ECO:0000313" key="2">
    <source>
        <dbReference type="EMBL" id="GCE97682.1"/>
    </source>
</evidence>
<feature type="region of interest" description="Disordered" evidence="1">
    <location>
        <begin position="233"/>
        <end position="268"/>
    </location>
</feature>
<dbReference type="Proteomes" id="UP000301737">
    <property type="component" value="Unassembled WGS sequence"/>
</dbReference>
<evidence type="ECO:0008006" key="4">
    <source>
        <dbReference type="Google" id="ProtNLM"/>
    </source>
</evidence>
<gene>
    <name evidence="2" type="ORF">ZYGM_004656</name>
</gene>
<proteinExistence type="predicted"/>